<proteinExistence type="predicted"/>
<sequence>MKKYISQFAAIVLLILSGACTENNLELYDGPSMIHFLETTNSVLVDETNPVVSIEVGVTKALETDRVFNVEIDPNGTSAVEGISFELLTPQVTIKAGEVLGNVQVQGLYEGAEPDGQSIKLMLSATNTEWVADFQNSYYLELYKFCDFEQSAFIGTFKVLETDYWQNTFEYEVEAVAGDDPYSIYVTGLWAVNEPVKISFDRKEPTCSIPAQYFFDDGNYENAWIRSLEDGTYNTCMGTIKGLNYFVYPEGSNQGWDLGTFDMVRIK</sequence>
<feature type="chain" id="PRO_5037497674" evidence="1">
    <location>
        <begin position="22"/>
        <end position="267"/>
    </location>
</feature>
<protein>
    <submittedName>
        <fullName evidence="2">DUF4843 domain-containing protein</fullName>
    </submittedName>
</protein>
<evidence type="ECO:0000256" key="1">
    <source>
        <dbReference type="SAM" id="SignalP"/>
    </source>
</evidence>
<reference evidence="2" key="2">
    <citation type="submission" date="2021-04" db="EMBL/GenBank/DDBJ databases">
        <authorList>
            <person name="Zhang T."/>
            <person name="Zhang Y."/>
            <person name="Lu D."/>
            <person name="Zuo D."/>
            <person name="Du Z."/>
        </authorList>
    </citation>
    <scope>NUCLEOTIDE SEQUENCE</scope>
    <source>
        <strain evidence="2">JR1</strain>
    </source>
</reference>
<evidence type="ECO:0000313" key="2">
    <source>
        <dbReference type="EMBL" id="MBR8536403.1"/>
    </source>
</evidence>
<accession>A0A941F3Y8</accession>
<keyword evidence="3" id="KW-1185">Reference proteome</keyword>
<name>A0A941F3Y8_9BACT</name>
<dbReference type="RefSeq" id="WP_212191434.1">
    <property type="nucleotide sequence ID" value="NZ_JAGTAR010000018.1"/>
</dbReference>
<evidence type="ECO:0000313" key="3">
    <source>
        <dbReference type="Proteomes" id="UP000679220"/>
    </source>
</evidence>
<dbReference type="EMBL" id="JAGTAR010000018">
    <property type="protein sequence ID" value="MBR8536403.1"/>
    <property type="molecule type" value="Genomic_DNA"/>
</dbReference>
<gene>
    <name evidence="2" type="ORF">KDU71_12595</name>
</gene>
<reference evidence="2" key="1">
    <citation type="journal article" date="2018" name="Int. J. Syst. Evol. Microbiol.">
        <title>Carboxylicivirga sediminis sp. nov., isolated from coastal sediment.</title>
        <authorList>
            <person name="Wang F.Q."/>
            <person name="Ren L.H."/>
            <person name="Zou R.J."/>
            <person name="Sun Y.Z."/>
            <person name="Liu X.J."/>
            <person name="Jiang F."/>
            <person name="Liu L.J."/>
        </authorList>
    </citation>
    <scope>NUCLEOTIDE SEQUENCE</scope>
    <source>
        <strain evidence="2">JR1</strain>
    </source>
</reference>
<comment type="caution">
    <text evidence="2">The sequence shown here is derived from an EMBL/GenBank/DDBJ whole genome shotgun (WGS) entry which is preliminary data.</text>
</comment>
<organism evidence="2 3">
    <name type="scientific">Carboxylicivirga sediminis</name>
    <dbReference type="NCBI Taxonomy" id="2006564"/>
    <lineage>
        <taxon>Bacteria</taxon>
        <taxon>Pseudomonadati</taxon>
        <taxon>Bacteroidota</taxon>
        <taxon>Bacteroidia</taxon>
        <taxon>Marinilabiliales</taxon>
        <taxon>Marinilabiliaceae</taxon>
        <taxon>Carboxylicivirga</taxon>
    </lineage>
</organism>
<feature type="signal peptide" evidence="1">
    <location>
        <begin position="1"/>
        <end position="21"/>
    </location>
</feature>
<dbReference type="PROSITE" id="PS51257">
    <property type="entry name" value="PROKAR_LIPOPROTEIN"/>
    <property type="match status" value="1"/>
</dbReference>
<dbReference type="Proteomes" id="UP000679220">
    <property type="component" value="Unassembled WGS sequence"/>
</dbReference>
<keyword evidence="1" id="KW-0732">Signal</keyword>
<dbReference type="AlphaFoldDB" id="A0A941F3Y8"/>